<dbReference type="EMBL" id="JAADYS010002252">
    <property type="protein sequence ID" value="KAF4459111.1"/>
    <property type="molecule type" value="Genomic_DNA"/>
</dbReference>
<reference evidence="4 5" key="1">
    <citation type="submission" date="2020-01" db="EMBL/GenBank/DDBJ databases">
        <title>Identification and distribution of gene clusters putatively required for synthesis of sphingolipid metabolism inhibitors in phylogenetically diverse species of the filamentous fungus Fusarium.</title>
        <authorList>
            <person name="Kim H.-S."/>
            <person name="Busman M."/>
            <person name="Brown D.W."/>
            <person name="Divon H."/>
            <person name="Uhlig S."/>
            <person name="Proctor R.H."/>
        </authorList>
    </citation>
    <scope>NUCLEOTIDE SEQUENCE [LARGE SCALE GENOMIC DNA]</scope>
    <source>
        <strain evidence="4 5">NRRL 20459</strain>
    </source>
</reference>
<dbReference type="Gene3D" id="1.25.40.20">
    <property type="entry name" value="Ankyrin repeat-containing domain"/>
    <property type="match status" value="1"/>
</dbReference>
<feature type="compositionally biased region" description="Basic and acidic residues" evidence="2">
    <location>
        <begin position="759"/>
        <end position="768"/>
    </location>
</feature>
<comment type="caution">
    <text evidence="4">The sequence shown here is derived from an EMBL/GenBank/DDBJ whole genome shotgun (WGS) entry which is preliminary data.</text>
</comment>
<evidence type="ECO:0000313" key="5">
    <source>
        <dbReference type="Proteomes" id="UP000554235"/>
    </source>
</evidence>
<dbReference type="InterPro" id="IPR036770">
    <property type="entry name" value="Ankyrin_rpt-contain_sf"/>
</dbReference>
<dbReference type="OrthoDB" id="539213at2759"/>
<dbReference type="Proteomes" id="UP000554235">
    <property type="component" value="Unassembled WGS sequence"/>
</dbReference>
<gene>
    <name evidence="4" type="ORF">FALBO_14132</name>
</gene>
<organism evidence="4 5">
    <name type="scientific">Fusarium albosuccineum</name>
    <dbReference type="NCBI Taxonomy" id="1237068"/>
    <lineage>
        <taxon>Eukaryota</taxon>
        <taxon>Fungi</taxon>
        <taxon>Dikarya</taxon>
        <taxon>Ascomycota</taxon>
        <taxon>Pezizomycotina</taxon>
        <taxon>Sordariomycetes</taxon>
        <taxon>Hypocreomycetidae</taxon>
        <taxon>Hypocreales</taxon>
        <taxon>Nectriaceae</taxon>
        <taxon>Fusarium</taxon>
        <taxon>Fusarium decemcellulare species complex</taxon>
    </lineage>
</organism>
<feature type="coiled-coil region" evidence="1">
    <location>
        <begin position="224"/>
        <end position="254"/>
    </location>
</feature>
<protein>
    <recommendedName>
        <fullName evidence="3">Azaphilone pigments biosynthesis cluster protein L N-terminal domain-containing protein</fullName>
    </recommendedName>
</protein>
<sequence length="854" mass="95812">MDPVSAGASVVTFITLAFSASKTIHNVLSSIKDGPRVIRDLGDEISQLQSILGRISQISFDPVDVNDVTELGGLGRKCADDMTSFESKLKHVNVSEADGRSGRLWRKLKHCLTEKGLEQMRQVIRGHVQLLTIRLTLMQTQQLSLSATQSTEILNLLQQLKHDVTTLHKNSVSAENSDMSPTGSGSRVVELNSSETMPSTDSTLTESITRLVKLVDEKTCVVESDNAEQLLDDLEHLLKSIQRAEAAKDSAEKAVYSSQVDHSKSEDFSKELRLVTSLVLSAPSININQTGPLRFLTDIPEGTIIHQQRKRKTIEIADGVITWTSSKRRRKSPTLGDIEDITRVREFWSKIVFKPRNTNHMLMLSVNQGKVLFDSFASMLPRITVSNILPAESLVFKLAAGGRIQDLIRLVSEDRGSLNDHDTNGWSLLHIKVLMARIRTAFHLARERPDMAQILLNAGADPTINVHGLASPISLIANQHSSTSDDILRQAFDSPFLCYADSETLVTDSIFLEACDPTMEFEFGELDPPIHIKKLAFLLSRGYTVSDKDHFGHTCLLRFFSSGLGYRLNQERWKDILVYLVQMGADVHATNTEGKSVSMLAYGQGLCGSCSGLYSSFTGDLWDAVLDSCGYAISEFRKLCPRRPLYIDDYTRHTFDKLWQGRENRCPYWNDDVWPEDEAPWISINSDDKKCEKCYDCFKADRSGSGERLCGCCGYCAAVLDCFCFYWGKEGCQHPRRAELIWDKSKSHYILVKKEPPEERYKGERPLDNEETCDSAQTPDAESADEEVQSIDNLSWSCDQRDQSFLAGLHPHLNWNTGLFSGGYEHEATGWLDEYTASDSKSEAELFRNPWKAE</sequence>
<feature type="region of interest" description="Disordered" evidence="2">
    <location>
        <begin position="759"/>
        <end position="786"/>
    </location>
</feature>
<dbReference type="InterPro" id="IPR031348">
    <property type="entry name" value="PigL_N"/>
</dbReference>
<keyword evidence="1" id="KW-0175">Coiled coil</keyword>
<evidence type="ECO:0000259" key="3">
    <source>
        <dbReference type="Pfam" id="PF17111"/>
    </source>
</evidence>
<evidence type="ECO:0000256" key="1">
    <source>
        <dbReference type="SAM" id="Coils"/>
    </source>
</evidence>
<keyword evidence="5" id="KW-1185">Reference proteome</keyword>
<dbReference type="Pfam" id="PF17111">
    <property type="entry name" value="PigL_N"/>
    <property type="match status" value="1"/>
</dbReference>
<evidence type="ECO:0000313" key="4">
    <source>
        <dbReference type="EMBL" id="KAF4459111.1"/>
    </source>
</evidence>
<name>A0A8H4KYL8_9HYPO</name>
<feature type="domain" description="Azaphilone pigments biosynthesis cluster protein L N-terminal" evidence="3">
    <location>
        <begin position="1"/>
        <end position="164"/>
    </location>
</feature>
<dbReference type="AlphaFoldDB" id="A0A8H4KYL8"/>
<proteinExistence type="predicted"/>
<dbReference type="SUPFAM" id="SSF48403">
    <property type="entry name" value="Ankyrin repeat"/>
    <property type="match status" value="1"/>
</dbReference>
<accession>A0A8H4KYL8</accession>
<feature type="region of interest" description="Disordered" evidence="2">
    <location>
        <begin position="171"/>
        <end position="203"/>
    </location>
</feature>
<evidence type="ECO:0000256" key="2">
    <source>
        <dbReference type="SAM" id="MobiDB-lite"/>
    </source>
</evidence>